<accession>B0VIZ4</accession>
<dbReference type="AlphaFoldDB" id="B0VIZ4"/>
<evidence type="ECO:0008006" key="3">
    <source>
        <dbReference type="Google" id="ProtNLM"/>
    </source>
</evidence>
<protein>
    <recommendedName>
        <fullName evidence="3">Transposase</fullName>
    </recommendedName>
</protein>
<dbReference type="KEGG" id="caci:CLOAM0144"/>
<dbReference type="InterPro" id="IPR009057">
    <property type="entry name" value="Homeodomain-like_sf"/>
</dbReference>
<reference evidence="1 2" key="1">
    <citation type="journal article" date="2008" name="J. Bacteriol.">
        <title>'Candidatus Cloacamonas acidaminovorans': genome sequence reconstruction provides a first glimpse of a new bacterial division.</title>
        <authorList>
            <person name="Pelletier E."/>
            <person name="Kreimeyer A."/>
            <person name="Bocs S."/>
            <person name="Rouy Z."/>
            <person name="Gyapay G."/>
            <person name="Chouari R."/>
            <person name="Riviere D."/>
            <person name="Ganesan A."/>
            <person name="Daegelen P."/>
            <person name="Sghir A."/>
            <person name="Cohen G.N."/>
            <person name="Medigue C."/>
            <person name="Weissenbach J."/>
            <person name="Le Paslier D."/>
        </authorList>
    </citation>
    <scope>NUCLEOTIDE SEQUENCE [LARGE SCALE GENOMIC DNA]</scope>
    <source>
        <strain evidence="2">Evry</strain>
    </source>
</reference>
<dbReference type="eggNOG" id="COG2963">
    <property type="taxonomic scope" value="Bacteria"/>
</dbReference>
<gene>
    <name evidence="1" type="ordered locus">CLOAM0144</name>
</gene>
<evidence type="ECO:0000313" key="1">
    <source>
        <dbReference type="EMBL" id="CAO80054.1"/>
    </source>
</evidence>
<name>B0VIZ4_CLOAI</name>
<evidence type="ECO:0000313" key="2">
    <source>
        <dbReference type="Proteomes" id="UP000002019"/>
    </source>
</evidence>
<organism evidence="1 2">
    <name type="scientific">Cloacimonas acidaminovorans (strain Evry)</name>
    <dbReference type="NCBI Taxonomy" id="459349"/>
    <lineage>
        <taxon>Bacteria</taxon>
        <taxon>Pseudomonadati</taxon>
        <taxon>Candidatus Cloacimonadota</taxon>
        <taxon>Candidatus Cloacimonadia</taxon>
        <taxon>Candidatus Cloacimonadales</taxon>
        <taxon>Candidatus Cloacimonadaceae</taxon>
        <taxon>Candidatus Cloacimonas</taxon>
    </lineage>
</organism>
<dbReference type="InterPro" id="IPR036388">
    <property type="entry name" value="WH-like_DNA-bd_sf"/>
</dbReference>
<dbReference type="EMBL" id="CU466930">
    <property type="protein sequence ID" value="CAO80054.1"/>
    <property type="molecule type" value="Genomic_DNA"/>
</dbReference>
<proteinExistence type="predicted"/>
<dbReference type="Gene3D" id="1.10.10.10">
    <property type="entry name" value="Winged helix-like DNA-binding domain superfamily/Winged helix DNA-binding domain"/>
    <property type="match status" value="1"/>
</dbReference>
<keyword evidence="2" id="KW-1185">Reference proteome</keyword>
<dbReference type="STRING" id="459349.CLOAM0144"/>
<dbReference type="OrthoDB" id="9813126at2"/>
<dbReference type="SUPFAM" id="SSF46689">
    <property type="entry name" value="Homeodomain-like"/>
    <property type="match status" value="1"/>
</dbReference>
<sequence length="135" mass="15636">MKTKNEDKRKRTNYSVAFKMQVVEEVENGLISAEGARKLYGIPGKDSIPSWIEKYGINNRINKAVYVMTQKEELELVVFRKENKRLKKALDDSHVQVLAWESLVEIAEEELHVNLKKKFGSQLAKKLEEKLTQSD</sequence>
<dbReference type="HOGENOM" id="CLU_139800_0_1_0"/>
<dbReference type="RefSeq" id="WP_015423915.1">
    <property type="nucleotide sequence ID" value="NC_020449.1"/>
</dbReference>
<dbReference type="Proteomes" id="UP000002019">
    <property type="component" value="Chromosome"/>
</dbReference>